<evidence type="ECO:0000256" key="1">
    <source>
        <dbReference type="ARBA" id="ARBA00005189"/>
    </source>
</evidence>
<feature type="domain" description="Putative acyltransferase ACT14924-like acyltransferase" evidence="6">
    <location>
        <begin position="39"/>
        <end position="239"/>
    </location>
</feature>
<dbReference type="PANTHER" id="PTHR37323">
    <property type="entry name" value="GCN5-RELATED N-ACETYLTRANSFERASE"/>
    <property type="match status" value="1"/>
</dbReference>
<proteinExistence type="predicted"/>
<dbReference type="PANTHER" id="PTHR37323:SF1">
    <property type="entry name" value="L-ORNITHINE N(ALPHA)-ACYLTRANSFERASE"/>
    <property type="match status" value="1"/>
</dbReference>
<dbReference type="CDD" id="cd07986">
    <property type="entry name" value="LPLAT_ACT14924-like"/>
    <property type="match status" value="1"/>
</dbReference>
<dbReference type="GO" id="GO:0016746">
    <property type="term" value="F:acyltransferase activity"/>
    <property type="evidence" value="ECO:0007669"/>
    <property type="project" value="UniProtKB-KW"/>
</dbReference>
<evidence type="ECO:0000256" key="4">
    <source>
        <dbReference type="ARBA" id="ARBA00023098"/>
    </source>
</evidence>
<name>A0ABX7P9G4_9BACT</name>
<dbReference type="SUPFAM" id="SSF55729">
    <property type="entry name" value="Acyl-CoA N-acyltransferases (Nat)"/>
    <property type="match status" value="1"/>
</dbReference>
<protein>
    <submittedName>
        <fullName evidence="7">Lysophospholipid acyltransferase family protein</fullName>
    </submittedName>
</protein>
<reference evidence="7 8" key="1">
    <citation type="submission" date="2021-02" db="EMBL/GenBank/DDBJ databases">
        <title>De Novo genome assembly of isolated myxobacteria.</title>
        <authorList>
            <person name="Stevens D.C."/>
        </authorList>
    </citation>
    <scope>NUCLEOTIDE SEQUENCE [LARGE SCALE GENOMIC DNA]</scope>
    <source>
        <strain evidence="8">SCPEA02</strain>
    </source>
</reference>
<dbReference type="InterPro" id="IPR045746">
    <property type="entry name" value="ACT14924-like_Acyltransf_dom"/>
</dbReference>
<dbReference type="Pfam" id="PF13444">
    <property type="entry name" value="Acetyltransf_5"/>
    <property type="match status" value="1"/>
</dbReference>
<dbReference type="InterPro" id="IPR016181">
    <property type="entry name" value="Acyl_CoA_acyltransferase"/>
</dbReference>
<evidence type="ECO:0000256" key="2">
    <source>
        <dbReference type="ARBA" id="ARBA00022516"/>
    </source>
</evidence>
<evidence type="ECO:0000256" key="3">
    <source>
        <dbReference type="ARBA" id="ARBA00022679"/>
    </source>
</evidence>
<comment type="pathway">
    <text evidence="1">Lipid metabolism.</text>
</comment>
<dbReference type="Pfam" id="PF19576">
    <property type="entry name" value="Acyltransf_2"/>
    <property type="match status" value="1"/>
</dbReference>
<sequence length="565" mass="63837">MQNPVPAPQLMDLQRSVEHPAMRALFRRVEQPLEELRSFQSVLRALHVEYTLSEEDRAKVPTSGPVVIVANQPFGSIEGLILGDLLTHARPDVRLMGSHLFGNVPESRRWSIPLKACEAWLEGGGALGVFPSATVSHLRLREGQVSDPPWSPRIAALIRRTGATVLPVFFEGRNSALFQLASLIHPELRSALLLSECLKHSHSKVGVRIGRPIRPEKLARYEDDETLIHYLRFKTYLLQRRESPVRPRFLPRFRPQPATVMEPLCEPIPPETLTAEIARLPREALLAEHGDSQVFVATAPQIPSVLREIGRLREKTFREVSEGTGRAIDLDSYDETYLHLFMWNQAKAELVGSYRIGQADEALARGGARALYTSSLFKFDEGFLQRLGPALELGRSFIRAEYQRKPTSLALIWRGIGEYLVRHPRYKVLFGPVSISRDYHSLSRRIMVEFLAQECGDARLAGLVKARRPLKGRMARDERDVLGSLVRDVEDISALVSEIEEDNKDMPVLLRHYLRLNARLLSFSVDPDFGDCIDGLVVVDLRTTDPKILKRFMGDEGYQRFSAAP</sequence>
<keyword evidence="8" id="KW-1185">Reference proteome</keyword>
<keyword evidence="3" id="KW-0808">Transferase</keyword>
<evidence type="ECO:0000256" key="5">
    <source>
        <dbReference type="ARBA" id="ARBA00023315"/>
    </source>
</evidence>
<organism evidence="7 8">
    <name type="scientific">Pyxidicoccus parkwayensis</name>
    <dbReference type="NCBI Taxonomy" id="2813578"/>
    <lineage>
        <taxon>Bacteria</taxon>
        <taxon>Pseudomonadati</taxon>
        <taxon>Myxococcota</taxon>
        <taxon>Myxococcia</taxon>
        <taxon>Myxococcales</taxon>
        <taxon>Cystobacterineae</taxon>
        <taxon>Myxococcaceae</taxon>
        <taxon>Pyxidicoccus</taxon>
    </lineage>
</organism>
<keyword evidence="5 7" id="KW-0012">Acyltransferase</keyword>
<gene>
    <name evidence="7" type="ORF">JY651_20005</name>
</gene>
<dbReference type="SUPFAM" id="SSF69593">
    <property type="entry name" value="Glycerol-3-phosphate (1)-acyltransferase"/>
    <property type="match status" value="1"/>
</dbReference>
<accession>A0ABX7P9G4</accession>
<evidence type="ECO:0000313" key="8">
    <source>
        <dbReference type="Proteomes" id="UP000662747"/>
    </source>
</evidence>
<evidence type="ECO:0000259" key="6">
    <source>
        <dbReference type="Pfam" id="PF19576"/>
    </source>
</evidence>
<keyword evidence="2" id="KW-0444">Lipid biosynthesis</keyword>
<dbReference type="Gene3D" id="3.40.630.30">
    <property type="match status" value="1"/>
</dbReference>
<dbReference type="Proteomes" id="UP000662747">
    <property type="component" value="Chromosome"/>
</dbReference>
<dbReference type="EMBL" id="CP071090">
    <property type="protein sequence ID" value="QSQ27057.1"/>
    <property type="molecule type" value="Genomic_DNA"/>
</dbReference>
<dbReference type="RefSeq" id="WP_206728584.1">
    <property type="nucleotide sequence ID" value="NZ_CP071090.1"/>
</dbReference>
<keyword evidence="4" id="KW-0443">Lipid metabolism</keyword>
<dbReference type="InterPro" id="IPR052351">
    <property type="entry name" value="Ornithine_N-alpha-AT"/>
</dbReference>
<evidence type="ECO:0000313" key="7">
    <source>
        <dbReference type="EMBL" id="QSQ27057.1"/>
    </source>
</evidence>